<evidence type="ECO:0000313" key="2">
    <source>
        <dbReference type="Proteomes" id="UP000823894"/>
    </source>
</evidence>
<gene>
    <name evidence="1" type="ORF">H9757_10505</name>
</gene>
<dbReference type="EMBL" id="DWWK01000170">
    <property type="protein sequence ID" value="HJC39471.1"/>
    <property type="molecule type" value="Genomic_DNA"/>
</dbReference>
<protein>
    <submittedName>
        <fullName evidence="1">Uncharacterized protein</fullName>
    </submittedName>
</protein>
<dbReference type="AlphaFoldDB" id="A0A9D2NVK2"/>
<reference evidence="1" key="1">
    <citation type="journal article" date="2021" name="PeerJ">
        <title>Extensive microbial diversity within the chicken gut microbiome revealed by metagenomics and culture.</title>
        <authorList>
            <person name="Gilroy R."/>
            <person name="Ravi A."/>
            <person name="Getino M."/>
            <person name="Pursley I."/>
            <person name="Horton D.L."/>
            <person name="Alikhan N.F."/>
            <person name="Baker D."/>
            <person name="Gharbi K."/>
            <person name="Hall N."/>
            <person name="Watson M."/>
            <person name="Adriaenssens E.M."/>
            <person name="Foster-Nyarko E."/>
            <person name="Jarju S."/>
            <person name="Secka A."/>
            <person name="Antonio M."/>
            <person name="Oren A."/>
            <person name="Chaudhuri R.R."/>
            <person name="La Ragione R."/>
            <person name="Hildebrand F."/>
            <person name="Pallen M.J."/>
        </authorList>
    </citation>
    <scope>NUCLEOTIDE SEQUENCE</scope>
    <source>
        <strain evidence="1">ChiGjej1B1-1692</strain>
    </source>
</reference>
<sequence length="61" mass="6688">MAKSNPKNNTTRFTQTVLFFGLTPPSGAFSFSSPSERSLDPPPLISEYVFDPYLCPAGFGR</sequence>
<dbReference type="Proteomes" id="UP000823894">
    <property type="component" value="Unassembled WGS sequence"/>
</dbReference>
<proteinExistence type="predicted"/>
<reference evidence="1" key="2">
    <citation type="submission" date="2021-04" db="EMBL/GenBank/DDBJ databases">
        <authorList>
            <person name="Gilroy R."/>
        </authorList>
    </citation>
    <scope>NUCLEOTIDE SEQUENCE</scope>
    <source>
        <strain evidence="1">ChiGjej1B1-1692</strain>
    </source>
</reference>
<name>A0A9D2NVK2_9FIRM</name>
<feature type="non-terminal residue" evidence="1">
    <location>
        <position position="61"/>
    </location>
</feature>
<accession>A0A9D2NVK2</accession>
<evidence type="ECO:0000313" key="1">
    <source>
        <dbReference type="EMBL" id="HJC39471.1"/>
    </source>
</evidence>
<organism evidence="1 2">
    <name type="scientific">Candidatus Mediterraneibacter faecigallinarum</name>
    <dbReference type="NCBI Taxonomy" id="2838669"/>
    <lineage>
        <taxon>Bacteria</taxon>
        <taxon>Bacillati</taxon>
        <taxon>Bacillota</taxon>
        <taxon>Clostridia</taxon>
        <taxon>Lachnospirales</taxon>
        <taxon>Lachnospiraceae</taxon>
        <taxon>Mediterraneibacter</taxon>
    </lineage>
</organism>
<comment type="caution">
    <text evidence="1">The sequence shown here is derived from an EMBL/GenBank/DDBJ whole genome shotgun (WGS) entry which is preliminary data.</text>
</comment>